<gene>
    <name evidence="1" type="ORF">UFOPK2992_00416</name>
</gene>
<reference evidence="1" key="1">
    <citation type="submission" date="2020-05" db="EMBL/GenBank/DDBJ databases">
        <authorList>
            <person name="Chiriac C."/>
            <person name="Salcher M."/>
            <person name="Ghai R."/>
            <person name="Kavagutti S V."/>
        </authorList>
    </citation>
    <scope>NUCLEOTIDE SEQUENCE</scope>
</reference>
<organism evidence="1">
    <name type="scientific">freshwater metagenome</name>
    <dbReference type="NCBI Taxonomy" id="449393"/>
    <lineage>
        <taxon>unclassified sequences</taxon>
        <taxon>metagenomes</taxon>
        <taxon>ecological metagenomes</taxon>
    </lineage>
</organism>
<accession>A0A6J6X475</accession>
<dbReference type="InterPro" id="IPR034660">
    <property type="entry name" value="DinB/YfiT-like"/>
</dbReference>
<dbReference type="AlphaFoldDB" id="A0A6J6X475"/>
<name>A0A6J6X475_9ZZZZ</name>
<proteinExistence type="predicted"/>
<dbReference type="EMBL" id="CAFAAI010000049">
    <property type="protein sequence ID" value="CAB4790775.1"/>
    <property type="molecule type" value="Genomic_DNA"/>
</dbReference>
<sequence>MGRRRSRCAILYDMEMSDVYAACRNELIDLAESISVTQAGASLAATPPWTVLDGYRHLAGVCADFLDGRLDGAGSPEWTAAQIESRQANSLAEVCAEWTASGPLFEAAVAQMGPTIAFLTFDVWTHGHDIRAAIGAPGNRRDPRVRVLADAALSMFAGRYEASGAPTLLILVDGEQYLLGPIGSEATVTLGTSAYELLRILFGRRSAAQIAAANWTGDAASAIDALHIFDLPGVDIVD</sequence>
<dbReference type="SUPFAM" id="SSF109854">
    <property type="entry name" value="DinB/YfiT-like putative metalloenzymes"/>
    <property type="match status" value="1"/>
</dbReference>
<protein>
    <submittedName>
        <fullName evidence="1">Unannotated protein</fullName>
    </submittedName>
</protein>
<evidence type="ECO:0000313" key="1">
    <source>
        <dbReference type="EMBL" id="CAB4790775.1"/>
    </source>
</evidence>